<evidence type="ECO:0000259" key="1">
    <source>
        <dbReference type="Pfam" id="PF14280"/>
    </source>
</evidence>
<accession>A0ABW5ZD62</accession>
<evidence type="ECO:0000313" key="3">
    <source>
        <dbReference type="Proteomes" id="UP001597549"/>
    </source>
</evidence>
<gene>
    <name evidence="2" type="ORF">ACFSX9_15780</name>
</gene>
<comment type="caution">
    <text evidence="2">The sequence shown here is derived from an EMBL/GenBank/DDBJ whole genome shotgun (WGS) entry which is preliminary data.</text>
</comment>
<dbReference type="Proteomes" id="UP001597549">
    <property type="component" value="Unassembled WGS sequence"/>
</dbReference>
<evidence type="ECO:0000313" key="2">
    <source>
        <dbReference type="EMBL" id="MFD2910190.1"/>
    </source>
</evidence>
<sequence>MTRKKQRVLQHIMEDESYEIIKRQIPKHWVIREFNRPDYGIDLVIELFEIVDENIAETLGEFIYVQVKSVKELECKVEKIFEVGNVAKGVWIENKKTYANIEVIKYPFDTNSIYTFQSLGGSVSVLLFVVDIKNEEVYFVSLNDYIDKIILPKTPNYTEQSSLTITIPVLNKLSNQEITNNALKFYGKRAKLLALFSKVSYQKNEICHLFGFKNYPVWTYRDEIEKDKKYEKEEIKIQLLYFISQIEELDIWEHNEWIVLPEAIKDILIVKDLLIKDEIEWNQIKDKVIILWHQLTNLGTMYEEICREWYLPKIIGLMTSYPTIPEIIDEK</sequence>
<dbReference type="Pfam" id="PF14280">
    <property type="entry name" value="DUF4365"/>
    <property type="match status" value="1"/>
</dbReference>
<protein>
    <submittedName>
        <fullName evidence="2">DUF4365 domain-containing protein</fullName>
    </submittedName>
</protein>
<dbReference type="EMBL" id="JBHUOL010000024">
    <property type="protein sequence ID" value="MFD2910190.1"/>
    <property type="molecule type" value="Genomic_DNA"/>
</dbReference>
<organism evidence="2 3">
    <name type="scientific">Flavobacterium ardleyense</name>
    <dbReference type="NCBI Taxonomy" id="2038737"/>
    <lineage>
        <taxon>Bacteria</taxon>
        <taxon>Pseudomonadati</taxon>
        <taxon>Bacteroidota</taxon>
        <taxon>Flavobacteriia</taxon>
        <taxon>Flavobacteriales</taxon>
        <taxon>Flavobacteriaceae</taxon>
        <taxon>Flavobacterium</taxon>
    </lineage>
</organism>
<proteinExistence type="predicted"/>
<feature type="domain" description="DUF4365" evidence="1">
    <location>
        <begin position="14"/>
        <end position="178"/>
    </location>
</feature>
<dbReference type="RefSeq" id="WP_379809440.1">
    <property type="nucleotide sequence ID" value="NZ_JBHUOL010000024.1"/>
</dbReference>
<name>A0ABW5ZD62_9FLAO</name>
<reference evidence="3" key="1">
    <citation type="journal article" date="2019" name="Int. J. Syst. Evol. Microbiol.">
        <title>The Global Catalogue of Microorganisms (GCM) 10K type strain sequencing project: providing services to taxonomists for standard genome sequencing and annotation.</title>
        <authorList>
            <consortium name="The Broad Institute Genomics Platform"/>
            <consortium name="The Broad Institute Genome Sequencing Center for Infectious Disease"/>
            <person name="Wu L."/>
            <person name="Ma J."/>
        </authorList>
    </citation>
    <scope>NUCLEOTIDE SEQUENCE [LARGE SCALE GENOMIC DNA]</scope>
    <source>
        <strain evidence="3">KCTC 52644</strain>
    </source>
</reference>
<dbReference type="InterPro" id="IPR025375">
    <property type="entry name" value="DUF4365"/>
</dbReference>
<keyword evidence="3" id="KW-1185">Reference proteome</keyword>